<evidence type="ECO:0000313" key="2">
    <source>
        <dbReference type="Proteomes" id="UP001596189"/>
    </source>
</evidence>
<dbReference type="SUPFAM" id="SSF55961">
    <property type="entry name" value="Bet v1-like"/>
    <property type="match status" value="1"/>
</dbReference>
<dbReference type="Pfam" id="PF10698">
    <property type="entry name" value="DUF2505"/>
    <property type="match status" value="1"/>
</dbReference>
<gene>
    <name evidence="1" type="ORF">ACFQDO_17905</name>
</gene>
<comment type="caution">
    <text evidence="1">The sequence shown here is derived from an EMBL/GenBank/DDBJ whole genome shotgun (WGS) entry which is preliminary data.</text>
</comment>
<dbReference type="Proteomes" id="UP001596189">
    <property type="component" value="Unassembled WGS sequence"/>
</dbReference>
<keyword evidence="2" id="KW-1185">Reference proteome</keyword>
<dbReference type="RefSeq" id="WP_345717542.1">
    <property type="nucleotide sequence ID" value="NZ_BAABFP010000007.1"/>
</dbReference>
<accession>A0ABW1JJX6</accession>
<reference evidence="2" key="1">
    <citation type="journal article" date="2019" name="Int. J. Syst. Evol. Microbiol.">
        <title>The Global Catalogue of Microorganisms (GCM) 10K type strain sequencing project: providing services to taxonomists for standard genome sequencing and annotation.</title>
        <authorList>
            <consortium name="The Broad Institute Genomics Platform"/>
            <consortium name="The Broad Institute Genome Sequencing Center for Infectious Disease"/>
            <person name="Wu L."/>
            <person name="Ma J."/>
        </authorList>
    </citation>
    <scope>NUCLEOTIDE SEQUENCE [LARGE SCALE GENOMIC DNA]</scope>
    <source>
        <strain evidence="2">KACC 14249</strain>
    </source>
</reference>
<proteinExistence type="predicted"/>
<dbReference type="InterPro" id="IPR023393">
    <property type="entry name" value="START-like_dom_sf"/>
</dbReference>
<evidence type="ECO:0000313" key="1">
    <source>
        <dbReference type="EMBL" id="MFC6009013.1"/>
    </source>
</evidence>
<organism evidence="1 2">
    <name type="scientific">Angustibacter luteus</name>
    <dbReference type="NCBI Taxonomy" id="658456"/>
    <lineage>
        <taxon>Bacteria</taxon>
        <taxon>Bacillati</taxon>
        <taxon>Actinomycetota</taxon>
        <taxon>Actinomycetes</taxon>
        <taxon>Kineosporiales</taxon>
        <taxon>Kineosporiaceae</taxon>
    </lineage>
</organism>
<sequence length="162" mass="16858">MKFLADIRYDAAPDDVFAMLTDPDFQRQVCEATGAIDHSVDVEQAGGGATITTTRTLPADDLPDFVRKFVGSTLKVMRVDHWGAAGADGAREGTVVVEIQGAPVRLSGTIALAPDGAGTAERVDGDLKASVPLVGGKIEKAAEPAIRAAIAKEQELGTGWLA</sequence>
<dbReference type="EMBL" id="JBHSRD010000008">
    <property type="protein sequence ID" value="MFC6009013.1"/>
    <property type="molecule type" value="Genomic_DNA"/>
</dbReference>
<name>A0ABW1JJX6_9ACTN</name>
<dbReference type="InterPro" id="IPR019639">
    <property type="entry name" value="DUF2505"/>
</dbReference>
<protein>
    <submittedName>
        <fullName evidence="1">DUF2505 domain-containing protein</fullName>
    </submittedName>
</protein>
<dbReference type="Gene3D" id="3.30.530.20">
    <property type="match status" value="1"/>
</dbReference>